<dbReference type="EMBL" id="BK014649">
    <property type="protein sequence ID" value="DAD65839.1"/>
    <property type="molecule type" value="Genomic_DNA"/>
</dbReference>
<organism evidence="1">
    <name type="scientific">CrAss-like virus sp. ctt4r3</name>
    <dbReference type="NCBI Taxonomy" id="2823619"/>
    <lineage>
        <taxon>Viruses</taxon>
        <taxon>Duplodnaviria</taxon>
        <taxon>Heunggongvirae</taxon>
        <taxon>Uroviricota</taxon>
        <taxon>Caudoviricetes</taxon>
        <taxon>Crassvirales</taxon>
    </lineage>
</organism>
<reference evidence="1" key="1">
    <citation type="journal article" date="2021" name="Proc. Natl. Acad. Sci. U.S.A.">
        <title>A Catalog of Tens of Thousands of Viruses from Human Metagenomes Reveals Hidden Associations with Chronic Diseases.</title>
        <authorList>
            <person name="Tisza M.J."/>
            <person name="Buck C.B."/>
        </authorList>
    </citation>
    <scope>NUCLEOTIDE SEQUENCE</scope>
    <source>
        <strain evidence="1">Ctt4r3</strain>
    </source>
</reference>
<evidence type="ECO:0000313" key="1">
    <source>
        <dbReference type="EMBL" id="DAD65839.1"/>
    </source>
</evidence>
<sequence>MLLIVVLGVIFLMMLMLPHEWARNSLPYRVSEAEGRAIQVTSLLLLIVI</sequence>
<name>A0A8S5L7F2_9CAUD</name>
<protein>
    <submittedName>
        <fullName evidence="1">Uncharacterized protein</fullName>
    </submittedName>
</protein>
<accession>A0A8S5L7F2</accession>
<proteinExistence type="predicted"/>